<keyword evidence="2" id="KW-1185">Reference proteome</keyword>
<name>Q6AD81_LEIXX</name>
<proteinExistence type="predicted"/>
<evidence type="ECO:0000313" key="1">
    <source>
        <dbReference type="EMBL" id="AAT89663.1"/>
    </source>
</evidence>
<dbReference type="Proteomes" id="UP000001306">
    <property type="component" value="Chromosome"/>
</dbReference>
<sequence length="34" mass="3130">MIIVAIAAAEAAGDFAAIDIADAAVIAAATTVAG</sequence>
<gene>
    <name evidence="1" type="ordered locus">Lxx19430</name>
</gene>
<reference evidence="1 2" key="1">
    <citation type="journal article" date="2004" name="Mol. Plant Microbe Interact.">
        <title>The genome sequence of the Gram-positive sugarcane pathogen Leifsonia xyli subsp. xyli.</title>
        <authorList>
            <person name="Monteiro-Vitorello C.B."/>
            <person name="Camargo L.E.A."/>
            <person name="Van Sluys M.A."/>
            <person name="Kitajima J.P."/>
            <person name="Truffi D."/>
            <person name="do Amaral A.M."/>
            <person name="Harakava R."/>
            <person name="de Oliveira J.C.F."/>
            <person name="Wood D."/>
            <person name="de Oliveira M.C."/>
            <person name="Miyaki C.Y."/>
            <person name="Takita M.A."/>
            <person name="da Silva A.C.R."/>
            <person name="Furlan L.R."/>
            <person name="Carraro D.M."/>
            <person name="Camarotte G."/>
            <person name="Almeida N.F. Jr."/>
            <person name="Carrer H."/>
            <person name="Coutinho L.L."/>
            <person name="El-Dorry H.A."/>
            <person name="Ferro M.I.T."/>
            <person name="Gagliardi P.R."/>
            <person name="Giglioti E."/>
            <person name="Goldman M.H.S."/>
            <person name="Goldman G.H."/>
            <person name="Kimura E.T."/>
            <person name="Ferro E.S."/>
            <person name="Kuramae E.E."/>
            <person name="Lemos E.G.M."/>
            <person name="Lemos M.V.F."/>
            <person name="Mauro S.M.Z."/>
            <person name="Machado M.A."/>
            <person name="Marino C.L."/>
            <person name="Menck C.F."/>
            <person name="Nunes L.R."/>
            <person name="Oliveira R.C."/>
            <person name="Pereira G.G."/>
            <person name="Siqueira W."/>
            <person name="de Souza A.A."/>
            <person name="Tsai S.M."/>
            <person name="Zanca A.S."/>
            <person name="Simpson A.J.G."/>
            <person name="Brumbley S.M."/>
            <person name="Setubal J.C."/>
        </authorList>
    </citation>
    <scope>NUCLEOTIDE SEQUENCE [LARGE SCALE GENOMIC DNA]</scope>
    <source>
        <strain evidence="1 2">CTCB07</strain>
    </source>
</reference>
<organism evidence="1 2">
    <name type="scientific">Leifsonia xyli subsp. xyli (strain CTCB07)</name>
    <dbReference type="NCBI Taxonomy" id="281090"/>
    <lineage>
        <taxon>Bacteria</taxon>
        <taxon>Bacillati</taxon>
        <taxon>Actinomycetota</taxon>
        <taxon>Actinomycetes</taxon>
        <taxon>Micrococcales</taxon>
        <taxon>Microbacteriaceae</taxon>
        <taxon>Leifsonia</taxon>
    </lineage>
</organism>
<dbReference type="HOGENOM" id="CLU_3374419_0_0_11"/>
<dbReference type="EMBL" id="AE016822">
    <property type="protein sequence ID" value="AAT89663.1"/>
    <property type="molecule type" value="Genomic_DNA"/>
</dbReference>
<protein>
    <submittedName>
        <fullName evidence="1">Uncharacterized protein</fullName>
    </submittedName>
</protein>
<dbReference type="KEGG" id="lxx:Lxx19430"/>
<accession>Q6AD81</accession>
<evidence type="ECO:0000313" key="2">
    <source>
        <dbReference type="Proteomes" id="UP000001306"/>
    </source>
</evidence>
<dbReference type="AlphaFoldDB" id="Q6AD81"/>